<comment type="caution">
    <text evidence="12">The sequence shown here is derived from an EMBL/GenBank/DDBJ whole genome shotgun (WGS) entry which is preliminary data.</text>
</comment>
<evidence type="ECO:0000256" key="8">
    <source>
        <dbReference type="ARBA" id="ARBA00023212"/>
    </source>
</evidence>
<feature type="non-terminal residue" evidence="12">
    <location>
        <position position="133"/>
    </location>
</feature>
<dbReference type="GO" id="GO:0007023">
    <property type="term" value="P:post-chaperonin tubulin folding pathway"/>
    <property type="evidence" value="ECO:0007669"/>
    <property type="project" value="UniProtKB-UniRule"/>
</dbReference>
<dbReference type="Gene3D" id="1.20.58.90">
    <property type="match status" value="1"/>
</dbReference>
<dbReference type="InterPro" id="IPR004226">
    <property type="entry name" value="TBCA"/>
</dbReference>
<evidence type="ECO:0000313" key="12">
    <source>
        <dbReference type="EMBL" id="CAI8053423.1"/>
    </source>
</evidence>
<evidence type="ECO:0000256" key="9">
    <source>
        <dbReference type="ARBA" id="ARBA00026055"/>
    </source>
</evidence>
<dbReference type="EMBL" id="CASHTH010004092">
    <property type="protein sequence ID" value="CAI8053423.1"/>
    <property type="molecule type" value="Genomic_DNA"/>
</dbReference>
<dbReference type="FunFam" id="1.20.58.90:FF:000010">
    <property type="entry name" value="Tubulin-specific chaperone A"/>
    <property type="match status" value="1"/>
</dbReference>
<dbReference type="Pfam" id="PF02970">
    <property type="entry name" value="TBCA"/>
    <property type="match status" value="1"/>
</dbReference>
<keyword evidence="5 10" id="KW-0963">Cytoplasm</keyword>
<keyword evidence="7 10" id="KW-0143">Chaperone</keyword>
<keyword evidence="6 10" id="KW-0493">Microtubule</keyword>
<evidence type="ECO:0000256" key="6">
    <source>
        <dbReference type="ARBA" id="ARBA00022701"/>
    </source>
</evidence>
<keyword evidence="8 10" id="KW-0206">Cytoskeleton</keyword>
<evidence type="ECO:0000256" key="7">
    <source>
        <dbReference type="ARBA" id="ARBA00023186"/>
    </source>
</evidence>
<keyword evidence="11" id="KW-0175">Coiled coil</keyword>
<sequence length="133" mass="15477">TSQLAPRAEKWLPKGRRRIPRIKNLRIKTGVLKRLIKEKAMYETEVVDQEAKIVKLKAEGQDEHVIKKQGEVLLESQNMVPDCRRRIQKAYSDLKSLMGEDWTGFTDSEQYKAAREILDNNKDLDDTETSFTE</sequence>
<dbReference type="GO" id="GO:0007021">
    <property type="term" value="P:tubulin complex assembly"/>
    <property type="evidence" value="ECO:0007669"/>
    <property type="project" value="UniProtKB-UniRule"/>
</dbReference>
<evidence type="ECO:0000313" key="13">
    <source>
        <dbReference type="Proteomes" id="UP001174909"/>
    </source>
</evidence>
<feature type="coiled-coil region" evidence="11">
    <location>
        <begin position="32"/>
        <end position="59"/>
    </location>
</feature>
<organism evidence="12 13">
    <name type="scientific">Geodia barretti</name>
    <name type="common">Barrett's horny sponge</name>
    <dbReference type="NCBI Taxonomy" id="519541"/>
    <lineage>
        <taxon>Eukaryota</taxon>
        <taxon>Metazoa</taxon>
        <taxon>Porifera</taxon>
        <taxon>Demospongiae</taxon>
        <taxon>Heteroscleromorpha</taxon>
        <taxon>Tetractinellida</taxon>
        <taxon>Astrophorina</taxon>
        <taxon>Geodiidae</taxon>
        <taxon>Geodia</taxon>
    </lineage>
</organism>
<evidence type="ECO:0000256" key="2">
    <source>
        <dbReference type="ARBA" id="ARBA00004245"/>
    </source>
</evidence>
<evidence type="ECO:0000256" key="11">
    <source>
        <dbReference type="SAM" id="Coils"/>
    </source>
</evidence>
<evidence type="ECO:0000256" key="10">
    <source>
        <dbReference type="RuleBase" id="RU364030"/>
    </source>
</evidence>
<protein>
    <recommendedName>
        <fullName evidence="4 10">Tubulin-specific chaperone A</fullName>
    </recommendedName>
</protein>
<dbReference type="GO" id="GO:0005874">
    <property type="term" value="C:microtubule"/>
    <property type="evidence" value="ECO:0007669"/>
    <property type="project" value="UniProtKB-KW"/>
</dbReference>
<keyword evidence="13" id="KW-1185">Reference proteome</keyword>
<proteinExistence type="inferred from homology"/>
<reference evidence="12" key="1">
    <citation type="submission" date="2023-03" db="EMBL/GenBank/DDBJ databases">
        <authorList>
            <person name="Steffen K."/>
            <person name="Cardenas P."/>
        </authorList>
    </citation>
    <scope>NUCLEOTIDE SEQUENCE</scope>
</reference>
<dbReference type="GO" id="GO:0048487">
    <property type="term" value="F:beta-tubulin binding"/>
    <property type="evidence" value="ECO:0007669"/>
    <property type="project" value="InterPro"/>
</dbReference>
<dbReference type="PANTHER" id="PTHR21500">
    <property type="entry name" value="TUBULIN-SPECIFIC CHAPERONE A"/>
    <property type="match status" value="1"/>
</dbReference>
<dbReference type="AlphaFoldDB" id="A0AA35XC99"/>
<evidence type="ECO:0000256" key="4">
    <source>
        <dbReference type="ARBA" id="ARBA00015002"/>
    </source>
</evidence>
<dbReference type="InterPro" id="IPR036126">
    <property type="entry name" value="TBCA_sf"/>
</dbReference>
<evidence type="ECO:0000256" key="1">
    <source>
        <dbReference type="ARBA" id="ARBA00003046"/>
    </source>
</evidence>
<accession>A0AA35XC99</accession>
<comment type="subcellular location">
    <subcellularLocation>
        <location evidence="2 10">Cytoplasm</location>
        <location evidence="2 10">Cytoskeleton</location>
    </subcellularLocation>
</comment>
<dbReference type="PANTHER" id="PTHR21500:SF0">
    <property type="entry name" value="TUBULIN-SPECIFIC CHAPERONE A"/>
    <property type="match status" value="1"/>
</dbReference>
<comment type="function">
    <text evidence="1">Tubulin-folding protein; involved in the early step of the tubulin folding pathway.</text>
</comment>
<gene>
    <name evidence="12" type="ORF">GBAR_LOCUS29223</name>
</gene>
<name>A0AA35XC99_GEOBA</name>
<evidence type="ECO:0000256" key="3">
    <source>
        <dbReference type="ARBA" id="ARBA00006806"/>
    </source>
</evidence>
<comment type="similarity">
    <text evidence="3 10">Belongs to the TBCA family.</text>
</comment>
<dbReference type="Proteomes" id="UP001174909">
    <property type="component" value="Unassembled WGS sequence"/>
</dbReference>
<dbReference type="GO" id="GO:0005829">
    <property type="term" value="C:cytosol"/>
    <property type="evidence" value="ECO:0007669"/>
    <property type="project" value="TreeGrafter"/>
</dbReference>
<evidence type="ECO:0000256" key="5">
    <source>
        <dbReference type="ARBA" id="ARBA00022490"/>
    </source>
</evidence>
<comment type="subunit">
    <text evidence="9 10">Supercomplex made of cofactors A to E. Cofactors A and D function by capturing and stabilizing tubulin in a quasi-native conformation. Cofactor E binds to the cofactor D-tubulin complex; interaction with cofactor C then causes the release of tubulin polypeptides that are committed to the native state.</text>
</comment>
<dbReference type="SUPFAM" id="SSF46988">
    <property type="entry name" value="Tubulin chaperone cofactor A"/>
    <property type="match status" value="1"/>
</dbReference>